<keyword evidence="1" id="KW-0472">Membrane</keyword>
<accession>A0A382P592</accession>
<keyword evidence="1" id="KW-0812">Transmembrane</keyword>
<dbReference type="AlphaFoldDB" id="A0A382P592"/>
<reference evidence="2" key="1">
    <citation type="submission" date="2018-05" db="EMBL/GenBank/DDBJ databases">
        <authorList>
            <person name="Lanie J.A."/>
            <person name="Ng W.-L."/>
            <person name="Kazmierczak K.M."/>
            <person name="Andrzejewski T.M."/>
            <person name="Davidsen T.M."/>
            <person name="Wayne K.J."/>
            <person name="Tettelin H."/>
            <person name="Glass J.I."/>
            <person name="Rusch D."/>
            <person name="Podicherti R."/>
            <person name="Tsui H.-C.T."/>
            <person name="Winkler M.E."/>
        </authorList>
    </citation>
    <scope>NUCLEOTIDE SEQUENCE</scope>
</reference>
<dbReference type="EMBL" id="UINC01104619">
    <property type="protein sequence ID" value="SVC67908.1"/>
    <property type="molecule type" value="Genomic_DNA"/>
</dbReference>
<evidence type="ECO:0000313" key="2">
    <source>
        <dbReference type="EMBL" id="SVC67908.1"/>
    </source>
</evidence>
<keyword evidence="1" id="KW-1133">Transmembrane helix</keyword>
<feature type="transmembrane region" description="Helical" evidence="1">
    <location>
        <begin position="106"/>
        <end position="129"/>
    </location>
</feature>
<sequence>MNHNTIDMHKSFINIVYKINMNFQNTVFGNKITSQKYPLLITLSFFIIISCIAFSQNNFLKDGDFILFTLKGEQILFGDREGVKLMTAPAIGPVIYAIVNLLVDDIFITGKIVALLSGTGIVFFSYYIIRNIFGHKIAIVGQLLVAFTPKIDVLSLQTVNELPAIF</sequence>
<evidence type="ECO:0000256" key="1">
    <source>
        <dbReference type="SAM" id="Phobius"/>
    </source>
</evidence>
<proteinExistence type="predicted"/>
<gene>
    <name evidence="2" type="ORF">METZ01_LOCUS320762</name>
</gene>
<evidence type="ECO:0008006" key="3">
    <source>
        <dbReference type="Google" id="ProtNLM"/>
    </source>
</evidence>
<feature type="non-terminal residue" evidence="2">
    <location>
        <position position="166"/>
    </location>
</feature>
<name>A0A382P592_9ZZZZ</name>
<organism evidence="2">
    <name type="scientific">marine metagenome</name>
    <dbReference type="NCBI Taxonomy" id="408172"/>
    <lineage>
        <taxon>unclassified sequences</taxon>
        <taxon>metagenomes</taxon>
        <taxon>ecological metagenomes</taxon>
    </lineage>
</organism>
<protein>
    <recommendedName>
        <fullName evidence="3">Glycosyltransferase RgtA/B/C/D-like domain-containing protein</fullName>
    </recommendedName>
</protein>
<feature type="transmembrane region" description="Helical" evidence="1">
    <location>
        <begin position="37"/>
        <end position="55"/>
    </location>
</feature>